<dbReference type="SUPFAM" id="SSF51735">
    <property type="entry name" value="NAD(P)-binding Rossmann-fold domains"/>
    <property type="match status" value="1"/>
</dbReference>
<keyword evidence="6" id="KW-1185">Reference proteome</keyword>
<dbReference type="OrthoDB" id="5296at2759"/>
<dbReference type="GO" id="GO:0016616">
    <property type="term" value="F:oxidoreductase activity, acting on the CH-OH group of donors, NAD or NADP as acceptor"/>
    <property type="evidence" value="ECO:0007669"/>
    <property type="project" value="TreeGrafter"/>
</dbReference>
<dbReference type="Pfam" id="PF00106">
    <property type="entry name" value="adh_short"/>
    <property type="match status" value="1"/>
</dbReference>
<name>A0A2J6RYD5_HYAVF</name>
<dbReference type="PANTHER" id="PTHR44229:SF4">
    <property type="entry name" value="15-HYDROXYPROSTAGLANDIN DEHYDROGENASE [NAD(+)]"/>
    <property type="match status" value="1"/>
</dbReference>
<dbReference type="STRING" id="1149755.A0A2J6RYD5"/>
<evidence type="ECO:0000313" key="5">
    <source>
        <dbReference type="EMBL" id="PMD43526.1"/>
    </source>
</evidence>
<evidence type="ECO:0000313" key="6">
    <source>
        <dbReference type="Proteomes" id="UP000235786"/>
    </source>
</evidence>
<dbReference type="PROSITE" id="PS00061">
    <property type="entry name" value="ADH_SHORT"/>
    <property type="match status" value="1"/>
</dbReference>
<comment type="similarity">
    <text evidence="1 4">Belongs to the short-chain dehydrogenases/reductases (SDR) family.</text>
</comment>
<dbReference type="PANTHER" id="PTHR44229">
    <property type="entry name" value="15-HYDROXYPROSTAGLANDIN DEHYDROGENASE [NAD(+)]"/>
    <property type="match status" value="1"/>
</dbReference>
<proteinExistence type="inferred from homology"/>
<dbReference type="GO" id="GO:0005737">
    <property type="term" value="C:cytoplasm"/>
    <property type="evidence" value="ECO:0007669"/>
    <property type="project" value="TreeGrafter"/>
</dbReference>
<keyword evidence="2" id="KW-0521">NADP</keyword>
<organism evidence="5 6">
    <name type="scientific">Hyaloscypha variabilis (strain UAMH 11265 / GT02V1 / F)</name>
    <name type="common">Meliniomyces variabilis</name>
    <dbReference type="NCBI Taxonomy" id="1149755"/>
    <lineage>
        <taxon>Eukaryota</taxon>
        <taxon>Fungi</taxon>
        <taxon>Dikarya</taxon>
        <taxon>Ascomycota</taxon>
        <taxon>Pezizomycotina</taxon>
        <taxon>Leotiomycetes</taxon>
        <taxon>Helotiales</taxon>
        <taxon>Hyaloscyphaceae</taxon>
        <taxon>Hyaloscypha</taxon>
        <taxon>Hyaloscypha variabilis</taxon>
    </lineage>
</organism>
<dbReference type="AlphaFoldDB" id="A0A2J6RYD5"/>
<protein>
    <submittedName>
        <fullName evidence="5">NAD(P)-binding protein</fullName>
    </submittedName>
</protein>
<gene>
    <name evidence="5" type="ORF">L207DRAFT_455648</name>
</gene>
<reference evidence="5 6" key="1">
    <citation type="submission" date="2016-04" db="EMBL/GenBank/DDBJ databases">
        <title>A degradative enzymes factory behind the ericoid mycorrhizal symbiosis.</title>
        <authorList>
            <consortium name="DOE Joint Genome Institute"/>
            <person name="Martino E."/>
            <person name="Morin E."/>
            <person name="Grelet G."/>
            <person name="Kuo A."/>
            <person name="Kohler A."/>
            <person name="Daghino S."/>
            <person name="Barry K."/>
            <person name="Choi C."/>
            <person name="Cichocki N."/>
            <person name="Clum A."/>
            <person name="Copeland A."/>
            <person name="Hainaut M."/>
            <person name="Haridas S."/>
            <person name="Labutti K."/>
            <person name="Lindquist E."/>
            <person name="Lipzen A."/>
            <person name="Khouja H.-R."/>
            <person name="Murat C."/>
            <person name="Ohm R."/>
            <person name="Olson A."/>
            <person name="Spatafora J."/>
            <person name="Veneault-Fourrey C."/>
            <person name="Henrissat B."/>
            <person name="Grigoriev I."/>
            <person name="Martin F."/>
            <person name="Perotto S."/>
        </authorList>
    </citation>
    <scope>NUCLEOTIDE SEQUENCE [LARGE SCALE GENOMIC DNA]</scope>
    <source>
        <strain evidence="5 6">F</strain>
    </source>
</reference>
<evidence type="ECO:0000256" key="2">
    <source>
        <dbReference type="ARBA" id="ARBA00022857"/>
    </source>
</evidence>
<evidence type="ECO:0000256" key="3">
    <source>
        <dbReference type="ARBA" id="ARBA00023002"/>
    </source>
</evidence>
<dbReference type="InterPro" id="IPR002347">
    <property type="entry name" value="SDR_fam"/>
</dbReference>
<dbReference type="EMBL" id="KZ613942">
    <property type="protein sequence ID" value="PMD43526.1"/>
    <property type="molecule type" value="Genomic_DNA"/>
</dbReference>
<evidence type="ECO:0000256" key="4">
    <source>
        <dbReference type="RuleBase" id="RU000363"/>
    </source>
</evidence>
<dbReference type="Proteomes" id="UP000235786">
    <property type="component" value="Unassembled WGS sequence"/>
</dbReference>
<dbReference type="Gene3D" id="3.40.50.720">
    <property type="entry name" value="NAD(P)-binding Rossmann-like Domain"/>
    <property type="match status" value="1"/>
</dbReference>
<keyword evidence="3" id="KW-0560">Oxidoreductase</keyword>
<dbReference type="PRINTS" id="PR00080">
    <property type="entry name" value="SDRFAMILY"/>
</dbReference>
<sequence>MAFSAHNKTALVTGGGSGICLTFTKLLLSNDCNVLIADLKLTPEAEELFSTNNGKSGAGRVAFKQTDVTNWKQLQAAFDTTLQEFGSLDIVCPGAGIFDPPWSNFWNLRDTVDTVETNSYKLLEINVTHPIRATQLAIDHFRKEKKGGAVVLLSSIAAQLPILPIPLYAASKAAISSFVRSMAALEPKYGIRINAVAPGLVKTPIWSENELAWVDEKVDTWIGSERVAEVMLQMIEKEEYVGGTVLEVGSDIVRKVEVLNDPGFGTEKGCTVANLGKGYADTFETIEEQYGQAK</sequence>
<evidence type="ECO:0000256" key="1">
    <source>
        <dbReference type="ARBA" id="ARBA00006484"/>
    </source>
</evidence>
<dbReference type="PRINTS" id="PR00081">
    <property type="entry name" value="GDHRDH"/>
</dbReference>
<accession>A0A2J6RYD5</accession>
<dbReference type="InterPro" id="IPR036291">
    <property type="entry name" value="NAD(P)-bd_dom_sf"/>
</dbReference>
<dbReference type="InterPro" id="IPR020904">
    <property type="entry name" value="Sc_DH/Rdtase_CS"/>
</dbReference>